<keyword evidence="2" id="KW-1185">Reference proteome</keyword>
<dbReference type="Proteomes" id="UP000201371">
    <property type="component" value="Segment"/>
</dbReference>
<sequence length="68" mass="7848">MSDEFTQNHVEVAEAIMRVAFESAMDQLFDEFQLIMDEEGIPEEHQATLVRKSFGATLGHEYQDWLKG</sequence>
<proteinExistence type="predicted"/>
<dbReference type="KEGG" id="vg:29125122"/>
<gene>
    <name evidence="1" type="primary">160</name>
    <name evidence="1" type="ORF">SEA_YVONNETASTIC_160</name>
</gene>
<evidence type="ECO:0000313" key="2">
    <source>
        <dbReference type="Proteomes" id="UP000201371"/>
    </source>
</evidence>
<dbReference type="GeneID" id="29125122"/>
<evidence type="ECO:0000313" key="1">
    <source>
        <dbReference type="EMBL" id="AMS02704.1"/>
    </source>
</evidence>
<accession>A0A142K9C1</accession>
<name>A0A142K9C1_9CAUD</name>
<protein>
    <submittedName>
        <fullName evidence="1">Uncharacterized protein</fullName>
    </submittedName>
</protein>
<organism evidence="1 2">
    <name type="scientific">Gordonia phage Yvonnetastic</name>
    <dbReference type="NCBI Taxonomy" id="1821566"/>
    <lineage>
        <taxon>Viruses</taxon>
        <taxon>Duplodnaviria</taxon>
        <taxon>Heunggongvirae</taxon>
        <taxon>Uroviricota</taxon>
        <taxon>Caudoviricetes</taxon>
        <taxon>Yvonnevirus</taxon>
        <taxon>Yvonnevirus yvonnetastic</taxon>
        <taxon>Gordonia virus Yvonnetastic</taxon>
    </lineage>
</organism>
<reference evidence="2" key="1">
    <citation type="submission" date="2016-03" db="EMBL/GenBank/DDBJ databases">
        <authorList>
            <person name="Ploux O."/>
        </authorList>
    </citation>
    <scope>NUCLEOTIDE SEQUENCE [LARGE SCALE GENOMIC DNA]</scope>
</reference>
<dbReference type="RefSeq" id="YP_009301214.1">
    <property type="nucleotide sequence ID" value="NC_031230.1"/>
</dbReference>
<dbReference type="EMBL" id="KU963248">
    <property type="protein sequence ID" value="AMS02704.1"/>
    <property type="molecule type" value="Genomic_DNA"/>
</dbReference>